<keyword evidence="2" id="KW-1185">Reference proteome</keyword>
<evidence type="ECO:0000313" key="3">
    <source>
        <dbReference type="WBParaSite" id="MBELARI_LOCUS387"/>
    </source>
</evidence>
<dbReference type="Proteomes" id="UP000887575">
    <property type="component" value="Unassembled WGS sequence"/>
</dbReference>
<accession>A0AAF3J8Z2</accession>
<feature type="transmembrane region" description="Helical" evidence="1">
    <location>
        <begin position="160"/>
        <end position="179"/>
    </location>
</feature>
<feature type="transmembrane region" description="Helical" evidence="1">
    <location>
        <begin position="130"/>
        <end position="148"/>
    </location>
</feature>
<dbReference type="AlphaFoldDB" id="A0AAF3J8Z2"/>
<feature type="transmembrane region" description="Helical" evidence="1">
    <location>
        <begin position="326"/>
        <end position="345"/>
    </location>
</feature>
<feature type="transmembrane region" description="Helical" evidence="1">
    <location>
        <begin position="90"/>
        <end position="110"/>
    </location>
</feature>
<reference evidence="3" key="1">
    <citation type="submission" date="2024-02" db="UniProtKB">
        <authorList>
            <consortium name="WormBaseParasite"/>
        </authorList>
    </citation>
    <scope>IDENTIFICATION</scope>
</reference>
<protein>
    <submittedName>
        <fullName evidence="3">Uncharacterized protein</fullName>
    </submittedName>
</protein>
<name>A0AAF3J8Z2_9BILA</name>
<sequence length="370" mass="43066">MWCWRPKHIHPRTRIREENYHCCCKMGKAKIGFAVFLVLDAVFLIFLGASIFLGTQDTRLPLGISFGVSLPIMLLGIISLITLKPLFMQAYGIIYTISLNLIISPLGIYFSATNNRLSLPIRLLATAENIIRFAYSVCYMPYIYCRLAPTYLLKKYQCGWPFYWFSMGLFDKIILYYPLYDMAQHCQLMISINRFFAVHFDGFLFRYTLKWPLVQVALPFVIRIAVAQVKISFFPPNLMEGGIYFDDYIVNFFNFLMCSLDFMTWRRMKALRRDGKITRSELLLLFQMLTFSFLIIANTIILNFTQNICSYFFGANVSELLYSTPYSFQAIFFVGINSITSVFFLRKPKEKPITSSIISVNTRTTNMRSH</sequence>
<keyword evidence="1" id="KW-1133">Transmembrane helix</keyword>
<feature type="transmembrane region" description="Helical" evidence="1">
    <location>
        <begin position="285"/>
        <end position="306"/>
    </location>
</feature>
<dbReference type="WBParaSite" id="MBELARI_LOCUS387">
    <property type="protein sequence ID" value="MBELARI_LOCUS387"/>
    <property type="gene ID" value="MBELARI_LOCUS387"/>
</dbReference>
<evidence type="ECO:0000256" key="1">
    <source>
        <dbReference type="SAM" id="Phobius"/>
    </source>
</evidence>
<organism evidence="2 3">
    <name type="scientific">Mesorhabditis belari</name>
    <dbReference type="NCBI Taxonomy" id="2138241"/>
    <lineage>
        <taxon>Eukaryota</taxon>
        <taxon>Metazoa</taxon>
        <taxon>Ecdysozoa</taxon>
        <taxon>Nematoda</taxon>
        <taxon>Chromadorea</taxon>
        <taxon>Rhabditida</taxon>
        <taxon>Rhabditina</taxon>
        <taxon>Rhabditomorpha</taxon>
        <taxon>Rhabditoidea</taxon>
        <taxon>Rhabditidae</taxon>
        <taxon>Mesorhabditinae</taxon>
        <taxon>Mesorhabditis</taxon>
    </lineage>
</organism>
<feature type="transmembrane region" description="Helical" evidence="1">
    <location>
        <begin position="60"/>
        <end position="83"/>
    </location>
</feature>
<feature type="transmembrane region" description="Helical" evidence="1">
    <location>
        <begin position="33"/>
        <end position="54"/>
    </location>
</feature>
<proteinExistence type="predicted"/>
<keyword evidence="1" id="KW-0472">Membrane</keyword>
<keyword evidence="1" id="KW-0812">Transmembrane</keyword>
<evidence type="ECO:0000313" key="2">
    <source>
        <dbReference type="Proteomes" id="UP000887575"/>
    </source>
</evidence>